<proteinExistence type="predicted"/>
<keyword evidence="2" id="KW-1185">Reference proteome</keyword>
<sequence>MLFLTTSILVLGFAILAFFAYSLSRIIRSARKQNTLSQSVEDCLETARIIADSEESQPQTYGTISSATSEMPHPHLEASKSIGKTIIPQNTSTTLRVPSICDGLSNIFSTSVTRASSITFHDSSSDSERSDTPTVPSDSVGVIQDLELEIKDSRKENHDLRSALEVALSANAAHLQTISEMVHAVCAEDEVNRELVKQIERLLKRED</sequence>
<reference evidence="1" key="1">
    <citation type="submission" date="2023-04" db="EMBL/GenBank/DDBJ databases">
        <title>Draft Genome sequencing of Naganishia species isolated from polar environments using Oxford Nanopore Technology.</title>
        <authorList>
            <person name="Leo P."/>
            <person name="Venkateswaran K."/>
        </authorList>
    </citation>
    <scope>NUCLEOTIDE SEQUENCE</scope>
    <source>
        <strain evidence="1">MNA-CCFEE 5262</strain>
    </source>
</reference>
<protein>
    <submittedName>
        <fullName evidence="1">Uncharacterized protein</fullName>
    </submittedName>
</protein>
<dbReference type="EMBL" id="JASBWS010000062">
    <property type="protein sequence ID" value="KAJ9102803.1"/>
    <property type="molecule type" value="Genomic_DNA"/>
</dbReference>
<organism evidence="1 2">
    <name type="scientific">Naganishia adeliensis</name>
    <dbReference type="NCBI Taxonomy" id="92952"/>
    <lineage>
        <taxon>Eukaryota</taxon>
        <taxon>Fungi</taxon>
        <taxon>Dikarya</taxon>
        <taxon>Basidiomycota</taxon>
        <taxon>Agaricomycotina</taxon>
        <taxon>Tremellomycetes</taxon>
        <taxon>Filobasidiales</taxon>
        <taxon>Filobasidiaceae</taxon>
        <taxon>Naganishia</taxon>
    </lineage>
</organism>
<evidence type="ECO:0000313" key="1">
    <source>
        <dbReference type="EMBL" id="KAJ9102803.1"/>
    </source>
</evidence>
<accession>A0ACC2VTS7</accession>
<comment type="caution">
    <text evidence="1">The sequence shown here is derived from an EMBL/GenBank/DDBJ whole genome shotgun (WGS) entry which is preliminary data.</text>
</comment>
<name>A0ACC2VTS7_9TREE</name>
<gene>
    <name evidence="1" type="ORF">QFC20_004909</name>
</gene>
<dbReference type="Proteomes" id="UP001230649">
    <property type="component" value="Unassembled WGS sequence"/>
</dbReference>
<evidence type="ECO:0000313" key="2">
    <source>
        <dbReference type="Proteomes" id="UP001230649"/>
    </source>
</evidence>